<comment type="caution">
    <text evidence="2">The sequence shown here is derived from an EMBL/GenBank/DDBJ whole genome shotgun (WGS) entry which is preliminary data.</text>
</comment>
<name>F3NG71_9ACTN</name>
<dbReference type="eggNOG" id="ENOG50323FX">
    <property type="taxonomic scope" value="Bacteria"/>
</dbReference>
<reference evidence="2 3" key="1">
    <citation type="journal article" date="2011" name="J. Bacteriol.">
        <title>Draft genome sequence of the marine bacterium Streptomyces griseoaurantiacus M045, which produces novel manumycin-type antibiotics with a pABA core component.</title>
        <authorList>
            <person name="Li F."/>
            <person name="Jiang P."/>
            <person name="Zheng H."/>
            <person name="Wang S."/>
            <person name="Zhao G."/>
            <person name="Qin S."/>
            <person name="Liu Z."/>
        </authorList>
    </citation>
    <scope>NUCLEOTIDE SEQUENCE [LARGE SCALE GENOMIC DNA]</scope>
    <source>
        <strain evidence="2 3">M045</strain>
    </source>
</reference>
<proteinExistence type="predicted"/>
<feature type="region of interest" description="Disordered" evidence="1">
    <location>
        <begin position="128"/>
        <end position="153"/>
    </location>
</feature>
<keyword evidence="3" id="KW-1185">Reference proteome</keyword>
<accession>F3NG71</accession>
<feature type="compositionally biased region" description="Basic and acidic residues" evidence="1">
    <location>
        <begin position="128"/>
        <end position="152"/>
    </location>
</feature>
<dbReference type="AlphaFoldDB" id="F3NG71"/>
<evidence type="ECO:0000256" key="1">
    <source>
        <dbReference type="SAM" id="MobiDB-lite"/>
    </source>
</evidence>
<gene>
    <name evidence="2" type="ORF">SGM_2135</name>
</gene>
<protein>
    <submittedName>
        <fullName evidence="2">Uncharacterized protein</fullName>
    </submittedName>
</protein>
<evidence type="ECO:0000313" key="3">
    <source>
        <dbReference type="Proteomes" id="UP000003022"/>
    </source>
</evidence>
<dbReference type="EMBL" id="AEYX01000031">
    <property type="protein sequence ID" value="EGG47506.1"/>
    <property type="molecule type" value="Genomic_DNA"/>
</dbReference>
<evidence type="ECO:0000313" key="2">
    <source>
        <dbReference type="EMBL" id="EGG47506.1"/>
    </source>
</evidence>
<dbReference type="STRING" id="996637.SGM_2135"/>
<dbReference type="Proteomes" id="UP000003022">
    <property type="component" value="Unassembled WGS sequence"/>
</dbReference>
<organism evidence="2 3">
    <name type="scientific">Streptomyces griseoaurantiacus M045</name>
    <dbReference type="NCBI Taxonomy" id="996637"/>
    <lineage>
        <taxon>Bacteria</taxon>
        <taxon>Bacillati</taxon>
        <taxon>Actinomycetota</taxon>
        <taxon>Actinomycetes</taxon>
        <taxon>Kitasatosporales</taxon>
        <taxon>Streptomycetaceae</taxon>
        <taxon>Streptomyces</taxon>
        <taxon>Streptomyces aurantiacus group</taxon>
    </lineage>
</organism>
<sequence length="227" mass="24691">MPAVVGDEIGGLVSAADHLRMTVEEEGGLDFPRVHVGQQRGAHPGPFARRIPVLRSREKRHVGSRAGGGFLHHIAQHVIAAVAVDQYQGLDTGAAQRVRDVPYHRVESDGGNADRARPVRVFVRTADRHRGKEVHRVPRRDRAGDRTGDQGVRRQRQAGAVLFEAADGQDGDLPREPLAPAPHVLGGVARQNAGGDGRRGTEVVHRCSFWLLHSVTSFPHVPPVLSR</sequence>